<dbReference type="AlphaFoldDB" id="A0A382B807"/>
<reference evidence="1" key="1">
    <citation type="submission" date="2018-05" db="EMBL/GenBank/DDBJ databases">
        <authorList>
            <person name="Lanie J.A."/>
            <person name="Ng W.-L."/>
            <person name="Kazmierczak K.M."/>
            <person name="Andrzejewski T.M."/>
            <person name="Davidsen T.M."/>
            <person name="Wayne K.J."/>
            <person name="Tettelin H."/>
            <person name="Glass J.I."/>
            <person name="Rusch D."/>
            <person name="Podicherti R."/>
            <person name="Tsui H.-C.T."/>
            <person name="Winkler M.E."/>
        </authorList>
    </citation>
    <scope>NUCLEOTIDE SEQUENCE</scope>
</reference>
<organism evidence="1">
    <name type="scientific">marine metagenome</name>
    <dbReference type="NCBI Taxonomy" id="408172"/>
    <lineage>
        <taxon>unclassified sequences</taxon>
        <taxon>metagenomes</taxon>
        <taxon>ecological metagenomes</taxon>
    </lineage>
</organism>
<evidence type="ECO:0000313" key="1">
    <source>
        <dbReference type="EMBL" id="SVB09373.1"/>
    </source>
</evidence>
<name>A0A382B807_9ZZZZ</name>
<proteinExistence type="predicted"/>
<dbReference type="EMBL" id="UINC01028421">
    <property type="protein sequence ID" value="SVB09373.1"/>
    <property type="molecule type" value="Genomic_DNA"/>
</dbReference>
<protein>
    <submittedName>
        <fullName evidence="1">Uncharacterized protein</fullName>
    </submittedName>
</protein>
<accession>A0A382B807</accession>
<sequence>MAYFLLRFLFLGILYFWPSAIAQDTDLEFSDYDKEIAAIEKELMSELSVWDYSTDLRLGGGYKENVTLSAFAEESSPFAAIGFDFMAIRIPLAEDGVEVTVFGALDERRYLDAESVDSEQSGLLNVSLEKSLSQHW</sequence>
<gene>
    <name evidence="1" type="ORF">METZ01_LOCUS162227</name>
</gene>
<feature type="non-terminal residue" evidence="1">
    <location>
        <position position="136"/>
    </location>
</feature>